<evidence type="ECO:0000313" key="17">
    <source>
        <dbReference type="Proteomes" id="UP000076584"/>
    </source>
</evidence>
<dbReference type="PANTHER" id="PTHR24348:SF22">
    <property type="entry name" value="NON-SPECIFIC SERINE_THREONINE PROTEIN KINASE"/>
    <property type="match status" value="1"/>
</dbReference>
<feature type="compositionally biased region" description="Polar residues" evidence="14">
    <location>
        <begin position="738"/>
        <end position="749"/>
    </location>
</feature>
<evidence type="ECO:0000256" key="2">
    <source>
        <dbReference type="ARBA" id="ARBA00012513"/>
    </source>
</evidence>
<evidence type="ECO:0000256" key="8">
    <source>
        <dbReference type="ARBA" id="ARBA00022840"/>
    </source>
</evidence>
<keyword evidence="7 16" id="KW-0418">Kinase</keyword>
<keyword evidence="9" id="KW-0653">Protein transport</keyword>
<feature type="compositionally biased region" description="Basic and acidic residues" evidence="14">
    <location>
        <begin position="554"/>
        <end position="574"/>
    </location>
</feature>
<keyword evidence="10" id="KW-0072">Autophagy</keyword>
<comment type="caution">
    <text evidence="16">The sequence shown here is derived from an EMBL/GenBank/DDBJ whole genome shotgun (WGS) entry which is preliminary data.</text>
</comment>
<accession>A0A166L7I0</accession>
<comment type="catalytic activity">
    <reaction evidence="12">
        <text>L-threonyl-[protein] + ATP = O-phospho-L-threonyl-[protein] + ADP + H(+)</text>
        <dbReference type="Rhea" id="RHEA:46608"/>
        <dbReference type="Rhea" id="RHEA-COMP:11060"/>
        <dbReference type="Rhea" id="RHEA-COMP:11605"/>
        <dbReference type="ChEBI" id="CHEBI:15378"/>
        <dbReference type="ChEBI" id="CHEBI:30013"/>
        <dbReference type="ChEBI" id="CHEBI:30616"/>
        <dbReference type="ChEBI" id="CHEBI:61977"/>
        <dbReference type="ChEBI" id="CHEBI:456216"/>
        <dbReference type="EC" id="2.7.11.1"/>
    </reaction>
</comment>
<dbReference type="STRING" id="1573173.A0A166L7I0"/>
<evidence type="ECO:0000256" key="14">
    <source>
        <dbReference type="SAM" id="MobiDB-lite"/>
    </source>
</evidence>
<feature type="region of interest" description="Disordered" evidence="14">
    <location>
        <begin position="1"/>
        <end position="37"/>
    </location>
</feature>
<comment type="catalytic activity">
    <reaction evidence="13">
        <text>L-seryl-[protein] + ATP = O-phospho-L-seryl-[protein] + ADP + H(+)</text>
        <dbReference type="Rhea" id="RHEA:17989"/>
        <dbReference type="Rhea" id="RHEA-COMP:9863"/>
        <dbReference type="Rhea" id="RHEA-COMP:11604"/>
        <dbReference type="ChEBI" id="CHEBI:15378"/>
        <dbReference type="ChEBI" id="CHEBI:29999"/>
        <dbReference type="ChEBI" id="CHEBI:30616"/>
        <dbReference type="ChEBI" id="CHEBI:83421"/>
        <dbReference type="ChEBI" id="CHEBI:456216"/>
        <dbReference type="EC" id="2.7.11.1"/>
    </reaction>
</comment>
<dbReference type="Gene3D" id="1.10.510.10">
    <property type="entry name" value="Transferase(Phosphotransferase) domain 1"/>
    <property type="match status" value="1"/>
</dbReference>
<name>A0A166L7I0_COLIC</name>
<keyword evidence="4" id="KW-0723">Serine/threonine-protein kinase</keyword>
<reference evidence="16 17" key="1">
    <citation type="submission" date="2015-06" db="EMBL/GenBank/DDBJ databases">
        <title>Survival trade-offs in plant roots during colonization by closely related pathogenic and mutualistic fungi.</title>
        <authorList>
            <person name="Hacquard S."/>
            <person name="Kracher B."/>
            <person name="Hiruma K."/>
            <person name="Weinman A."/>
            <person name="Muench P."/>
            <person name="Garrido Oter R."/>
            <person name="Ver Loren van Themaat E."/>
            <person name="Dallerey J.-F."/>
            <person name="Damm U."/>
            <person name="Henrissat B."/>
            <person name="Lespinet O."/>
            <person name="Thon M."/>
            <person name="Kemen E."/>
            <person name="McHardy A.C."/>
            <person name="Schulze-Lefert P."/>
            <person name="O'Connell R.J."/>
        </authorList>
    </citation>
    <scope>NUCLEOTIDE SEQUENCE [LARGE SCALE GENOMIC DNA]</scope>
    <source>
        <strain evidence="16 17">MAFF 238704</strain>
    </source>
</reference>
<proteinExistence type="predicted"/>
<evidence type="ECO:0000256" key="13">
    <source>
        <dbReference type="ARBA" id="ARBA00048679"/>
    </source>
</evidence>
<dbReference type="Pfam" id="PF00069">
    <property type="entry name" value="Pkinase"/>
    <property type="match status" value="1"/>
</dbReference>
<feature type="region of interest" description="Disordered" evidence="14">
    <location>
        <begin position="483"/>
        <end position="602"/>
    </location>
</feature>
<feature type="compositionally biased region" description="Polar residues" evidence="14">
    <location>
        <begin position="449"/>
        <end position="466"/>
    </location>
</feature>
<dbReference type="GO" id="GO:0015031">
    <property type="term" value="P:protein transport"/>
    <property type="evidence" value="ECO:0007669"/>
    <property type="project" value="UniProtKB-KW"/>
</dbReference>
<feature type="compositionally biased region" description="Polar residues" evidence="14">
    <location>
        <begin position="424"/>
        <end position="440"/>
    </location>
</feature>
<dbReference type="Proteomes" id="UP000076584">
    <property type="component" value="Unassembled WGS sequence"/>
</dbReference>
<keyword evidence="5" id="KW-0808">Transferase</keyword>
<sequence>MDRSGRLFSPFDSEQASSSGFNTLGPSPAATNQRNEISDDEDNCYDALDVVQISEHHRIPCVEIYHLGVSDEDSRTFHFSLGSGLSSQVLQHVTSDETNEIMPAGSVLALKMFVPSPASQSPTSSRMRSEIYATILREIKAFSSFSLKDHENIAQLRFIAWHKDQTFPMLAIELGNYGTLDYVIRSRGSSSTLSLRQKQHVTLDIAVGLRDVHCSQLIHGDLKPENIIIKSHPDPDREIVAKLLDFGGSSDDAKGGPLHFSPLWCAPEVVSKHPDRKRIDWRKCDVYSYGLVAASIWGRESSDKLYGEDGLNSHLQTSILSDFTTADGSADEKETDLLMELRHMQLLDWRNANSLTSILRTQLVAKLMPNSLDTPHLVGVVLSALRADITKRPTADELVPMLAPFFTQLGRDILPVPLAPPIPSSYTEADSSDEWSSFLSEQDDEDTESVCSQESQTQFKRTIAESSKTRDYKEVRETYTTIDNANDETGNKIVDRIGRSTSDETDDTRDSEMENESDDKTEQDTYNKAYVEEYNEADDEGEDEKDEWSEEEVEKQSEQERRNRTGDVKKKKEDETSETYSSIVYDSGGERGSEDIQSIDTGRNNIGSREVRTRTLEWLHSRWTLEWLESQSVRKENRRHARRKYMNDVNPEDYSAEDELSTTEDEVPDGRSSVEISEEPQALHKPVNEPPVDEWLAGKVPSSIQIDKKVICTEDTDSESGSGRRKSRWIHVSEDDPNSPSDLTHPSRN</sequence>
<dbReference type="InterPro" id="IPR011009">
    <property type="entry name" value="Kinase-like_dom_sf"/>
</dbReference>
<dbReference type="GO" id="GO:0004674">
    <property type="term" value="F:protein serine/threonine kinase activity"/>
    <property type="evidence" value="ECO:0007669"/>
    <property type="project" value="UniProtKB-KW"/>
</dbReference>
<dbReference type="GO" id="GO:0005776">
    <property type="term" value="C:autophagosome"/>
    <property type="evidence" value="ECO:0007669"/>
    <property type="project" value="TreeGrafter"/>
</dbReference>
<keyword evidence="8" id="KW-0067">ATP-binding</keyword>
<feature type="domain" description="Protein kinase" evidence="15">
    <location>
        <begin position="75"/>
        <end position="406"/>
    </location>
</feature>
<dbReference type="PANTHER" id="PTHR24348">
    <property type="entry name" value="SERINE/THREONINE-PROTEIN KINASE UNC-51-RELATED"/>
    <property type="match status" value="1"/>
</dbReference>
<dbReference type="GO" id="GO:0010506">
    <property type="term" value="P:regulation of autophagy"/>
    <property type="evidence" value="ECO:0007669"/>
    <property type="project" value="InterPro"/>
</dbReference>
<evidence type="ECO:0000256" key="1">
    <source>
        <dbReference type="ARBA" id="ARBA00004623"/>
    </source>
</evidence>
<dbReference type="CDD" id="cd00180">
    <property type="entry name" value="PKc"/>
    <property type="match status" value="1"/>
</dbReference>
<evidence type="ECO:0000313" key="16">
    <source>
        <dbReference type="EMBL" id="KZL63195.1"/>
    </source>
</evidence>
<keyword evidence="3" id="KW-0813">Transport</keyword>
<evidence type="ECO:0000256" key="11">
    <source>
        <dbReference type="ARBA" id="ARBA00030237"/>
    </source>
</evidence>
<dbReference type="GO" id="GO:0000045">
    <property type="term" value="P:autophagosome assembly"/>
    <property type="evidence" value="ECO:0007669"/>
    <property type="project" value="TreeGrafter"/>
</dbReference>
<dbReference type="InterPro" id="IPR045269">
    <property type="entry name" value="Atg1-like"/>
</dbReference>
<evidence type="ECO:0000256" key="12">
    <source>
        <dbReference type="ARBA" id="ARBA00047899"/>
    </source>
</evidence>
<evidence type="ECO:0000259" key="15">
    <source>
        <dbReference type="PROSITE" id="PS50011"/>
    </source>
</evidence>
<evidence type="ECO:0000256" key="10">
    <source>
        <dbReference type="ARBA" id="ARBA00023006"/>
    </source>
</evidence>
<evidence type="ECO:0000256" key="4">
    <source>
        <dbReference type="ARBA" id="ARBA00022527"/>
    </source>
</evidence>
<keyword evidence="17" id="KW-1185">Reference proteome</keyword>
<protein>
    <recommendedName>
        <fullName evidence="2">non-specific serine/threonine protein kinase</fullName>
        <ecNumber evidence="2">2.7.11.1</ecNumber>
    </recommendedName>
    <alternativeName>
        <fullName evidence="11">Autophagy-related protein 1</fullName>
    </alternativeName>
</protein>
<dbReference type="SMART" id="SM00220">
    <property type="entry name" value="S_TKc"/>
    <property type="match status" value="1"/>
</dbReference>
<dbReference type="InterPro" id="IPR000719">
    <property type="entry name" value="Prot_kinase_dom"/>
</dbReference>
<dbReference type="PROSITE" id="PS00108">
    <property type="entry name" value="PROTEIN_KINASE_ST"/>
    <property type="match status" value="1"/>
</dbReference>
<dbReference type="EMBL" id="LFIW01002848">
    <property type="protein sequence ID" value="KZL63195.1"/>
    <property type="molecule type" value="Genomic_DNA"/>
</dbReference>
<feature type="compositionally biased region" description="Acidic residues" evidence="14">
    <location>
        <begin position="650"/>
        <end position="667"/>
    </location>
</feature>
<evidence type="ECO:0000256" key="6">
    <source>
        <dbReference type="ARBA" id="ARBA00022741"/>
    </source>
</evidence>
<dbReference type="GO" id="GO:0034045">
    <property type="term" value="C:phagophore assembly site membrane"/>
    <property type="evidence" value="ECO:0007669"/>
    <property type="project" value="UniProtKB-SubCell"/>
</dbReference>
<feature type="compositionally biased region" description="Basic and acidic residues" evidence="14">
    <location>
        <begin position="489"/>
        <end position="525"/>
    </location>
</feature>
<comment type="subcellular location">
    <subcellularLocation>
        <location evidence="1">Preautophagosomal structure membrane</location>
        <topology evidence="1">Peripheral membrane protein</topology>
    </subcellularLocation>
</comment>
<gene>
    <name evidence="16" type="ORF">CI238_12825</name>
</gene>
<feature type="compositionally biased region" description="Polar residues" evidence="14">
    <location>
        <begin position="12"/>
        <end position="35"/>
    </location>
</feature>
<feature type="region of interest" description="Disordered" evidence="14">
    <location>
        <begin position="424"/>
        <end position="471"/>
    </location>
</feature>
<evidence type="ECO:0000256" key="7">
    <source>
        <dbReference type="ARBA" id="ARBA00022777"/>
    </source>
</evidence>
<dbReference type="GO" id="GO:0005524">
    <property type="term" value="F:ATP binding"/>
    <property type="evidence" value="ECO:0007669"/>
    <property type="project" value="UniProtKB-KW"/>
</dbReference>
<dbReference type="AlphaFoldDB" id="A0A166L7I0"/>
<keyword evidence="6" id="KW-0547">Nucleotide-binding</keyword>
<evidence type="ECO:0000256" key="5">
    <source>
        <dbReference type="ARBA" id="ARBA00022679"/>
    </source>
</evidence>
<organism evidence="16 17">
    <name type="scientific">Colletotrichum incanum</name>
    <name type="common">Soybean anthracnose fungus</name>
    <dbReference type="NCBI Taxonomy" id="1573173"/>
    <lineage>
        <taxon>Eukaryota</taxon>
        <taxon>Fungi</taxon>
        <taxon>Dikarya</taxon>
        <taxon>Ascomycota</taxon>
        <taxon>Pezizomycotina</taxon>
        <taxon>Sordariomycetes</taxon>
        <taxon>Hypocreomycetidae</taxon>
        <taxon>Glomerellales</taxon>
        <taxon>Glomerellaceae</taxon>
        <taxon>Colletotrichum</taxon>
        <taxon>Colletotrichum spaethianum species complex</taxon>
    </lineage>
</organism>
<dbReference type="SUPFAM" id="SSF56112">
    <property type="entry name" value="Protein kinase-like (PK-like)"/>
    <property type="match status" value="1"/>
</dbReference>
<dbReference type="GO" id="GO:0005829">
    <property type="term" value="C:cytosol"/>
    <property type="evidence" value="ECO:0007669"/>
    <property type="project" value="TreeGrafter"/>
</dbReference>
<dbReference type="InterPro" id="IPR008271">
    <property type="entry name" value="Ser/Thr_kinase_AS"/>
</dbReference>
<evidence type="ECO:0000256" key="9">
    <source>
        <dbReference type="ARBA" id="ARBA00022927"/>
    </source>
</evidence>
<feature type="region of interest" description="Disordered" evidence="14">
    <location>
        <begin position="636"/>
        <end position="749"/>
    </location>
</feature>
<dbReference type="EC" id="2.7.11.1" evidence="2"/>
<feature type="compositionally biased region" description="Acidic residues" evidence="14">
    <location>
        <begin position="533"/>
        <end position="553"/>
    </location>
</feature>
<evidence type="ECO:0000256" key="3">
    <source>
        <dbReference type="ARBA" id="ARBA00022448"/>
    </source>
</evidence>
<dbReference type="PROSITE" id="PS50011">
    <property type="entry name" value="PROTEIN_KINASE_DOM"/>
    <property type="match status" value="1"/>
</dbReference>